<name>A0A7Y9EV98_9MICO</name>
<keyword evidence="5" id="KW-1185">Reference proteome</keyword>
<organism evidence="4 5">
    <name type="scientific">Microbacterium pseudoresistens</name>
    <dbReference type="NCBI Taxonomy" id="640634"/>
    <lineage>
        <taxon>Bacteria</taxon>
        <taxon>Bacillati</taxon>
        <taxon>Actinomycetota</taxon>
        <taxon>Actinomycetes</taxon>
        <taxon>Micrococcales</taxon>
        <taxon>Microbacteriaceae</taxon>
        <taxon>Microbacterium</taxon>
    </lineage>
</organism>
<dbReference type="EMBL" id="JACCBH010000001">
    <property type="protein sequence ID" value="NYD54599.1"/>
    <property type="molecule type" value="Genomic_DNA"/>
</dbReference>
<evidence type="ECO:0000259" key="3">
    <source>
        <dbReference type="SMART" id="SM00507"/>
    </source>
</evidence>
<feature type="region of interest" description="Disordered" evidence="2">
    <location>
        <begin position="431"/>
        <end position="451"/>
    </location>
</feature>
<comment type="similarity">
    <text evidence="1">Belongs to the Rv1128c/1148c/1588c/1702c/1945/3466 family.</text>
</comment>
<dbReference type="Pfam" id="PF02720">
    <property type="entry name" value="DUF222"/>
    <property type="match status" value="1"/>
</dbReference>
<dbReference type="AlphaFoldDB" id="A0A7Y9EV98"/>
<dbReference type="SMART" id="SM00507">
    <property type="entry name" value="HNHc"/>
    <property type="match status" value="1"/>
</dbReference>
<evidence type="ECO:0000256" key="1">
    <source>
        <dbReference type="ARBA" id="ARBA00023450"/>
    </source>
</evidence>
<evidence type="ECO:0000256" key="2">
    <source>
        <dbReference type="SAM" id="MobiDB-lite"/>
    </source>
</evidence>
<reference evidence="4 5" key="1">
    <citation type="submission" date="2020-07" db="EMBL/GenBank/DDBJ databases">
        <title>Sequencing the genomes of 1000 actinobacteria strains.</title>
        <authorList>
            <person name="Klenk H.-P."/>
        </authorList>
    </citation>
    <scope>NUCLEOTIDE SEQUENCE [LARGE SCALE GENOMIC DNA]</scope>
    <source>
        <strain evidence="4 5">DSM 22185</strain>
    </source>
</reference>
<feature type="compositionally biased region" description="Basic and acidic residues" evidence="2">
    <location>
        <begin position="434"/>
        <end position="451"/>
    </location>
</feature>
<sequence>MNPLDDLDEAVMAVRAAWESAETAGDVPRERLVAVNDALGSVRRRVDAVLAEVAARIAAESRKELGPQGLAKQHGYRTPAMLIASATGASTGEANRFVTVGTATAPRTSLFGERLPAKYPAVRDASRTGALSVPASAAIISLLDRVRLKVSEERVVQAEQVLATQASGMSMDEVRKLLTRAEAWLDPDGVEPREAQARADRSLQMFERDGMLHLTLQTDVASGAPVKAAIEGYVSAQFASRKNAARVTDAEGAVEGDTRTVTQMRADALTLFAEHVLGCQHDDLPLAGATVVVRVDLDDLEAGTGIARIDGVTAPVSIATARRLAADGGVIPWVCGPEGDILDWGRQRRLFTRPQKLALTERDGGCAMCGLPPAMSHVHHIRWWERDAGPTDLDNGVLLCSTCHHLIHDNEWDVRVEGTGIHGRVWFLPPATADPERTPRPAANRRFEHVA</sequence>
<feature type="domain" description="HNH nuclease" evidence="3">
    <location>
        <begin position="354"/>
        <end position="405"/>
    </location>
</feature>
<dbReference type="InterPro" id="IPR003615">
    <property type="entry name" value="HNH_nuc"/>
</dbReference>
<evidence type="ECO:0000313" key="5">
    <source>
        <dbReference type="Proteomes" id="UP000552045"/>
    </source>
</evidence>
<dbReference type="GO" id="GO:0008270">
    <property type="term" value="F:zinc ion binding"/>
    <property type="evidence" value="ECO:0007669"/>
    <property type="project" value="InterPro"/>
</dbReference>
<dbReference type="Pfam" id="PF01844">
    <property type="entry name" value="HNH"/>
    <property type="match status" value="1"/>
</dbReference>
<dbReference type="InterPro" id="IPR003870">
    <property type="entry name" value="DUF222"/>
</dbReference>
<gene>
    <name evidence="4" type="ORF">BKA02_001654</name>
</gene>
<dbReference type="Proteomes" id="UP000552045">
    <property type="component" value="Unassembled WGS sequence"/>
</dbReference>
<dbReference type="CDD" id="cd00085">
    <property type="entry name" value="HNHc"/>
    <property type="match status" value="1"/>
</dbReference>
<comment type="caution">
    <text evidence="4">The sequence shown here is derived from an EMBL/GenBank/DDBJ whole genome shotgun (WGS) entry which is preliminary data.</text>
</comment>
<evidence type="ECO:0000313" key="4">
    <source>
        <dbReference type="EMBL" id="NYD54599.1"/>
    </source>
</evidence>
<dbReference type="RefSeq" id="WP_179433033.1">
    <property type="nucleotide sequence ID" value="NZ_BAABLC010000001.1"/>
</dbReference>
<accession>A0A7Y9EV98</accession>
<proteinExistence type="inferred from homology"/>
<protein>
    <recommendedName>
        <fullName evidence="3">HNH nuclease domain-containing protein</fullName>
    </recommendedName>
</protein>
<dbReference type="InterPro" id="IPR002711">
    <property type="entry name" value="HNH"/>
</dbReference>
<dbReference type="Gene3D" id="1.10.30.50">
    <property type="match status" value="1"/>
</dbReference>
<dbReference type="GO" id="GO:0003676">
    <property type="term" value="F:nucleic acid binding"/>
    <property type="evidence" value="ECO:0007669"/>
    <property type="project" value="InterPro"/>
</dbReference>
<dbReference type="GO" id="GO:0004519">
    <property type="term" value="F:endonuclease activity"/>
    <property type="evidence" value="ECO:0007669"/>
    <property type="project" value="InterPro"/>
</dbReference>